<evidence type="ECO:0000256" key="1">
    <source>
        <dbReference type="ARBA" id="ARBA00004323"/>
    </source>
</evidence>
<evidence type="ECO:0000256" key="9">
    <source>
        <dbReference type="ARBA" id="ARBA00022989"/>
    </source>
</evidence>
<evidence type="ECO:0000256" key="12">
    <source>
        <dbReference type="ARBA" id="ARBA00023157"/>
    </source>
</evidence>
<keyword evidence="8" id="KW-0735">Signal-anchor</keyword>
<evidence type="ECO:0000256" key="7">
    <source>
        <dbReference type="ARBA" id="ARBA00022824"/>
    </source>
</evidence>
<evidence type="ECO:0000256" key="8">
    <source>
        <dbReference type="ARBA" id="ARBA00022968"/>
    </source>
</evidence>
<keyword evidence="11" id="KW-0472">Membrane</keyword>
<reference evidence="15" key="1">
    <citation type="submission" date="2020-08" db="EMBL/GenBank/DDBJ databases">
        <title>Genome public.</title>
        <authorList>
            <person name="Liu C."/>
            <person name="Sun Q."/>
        </authorList>
    </citation>
    <scope>NUCLEOTIDE SEQUENCE</scope>
    <source>
        <strain evidence="15">NSJ-55</strain>
    </source>
</reference>
<evidence type="ECO:0000256" key="6">
    <source>
        <dbReference type="ARBA" id="ARBA00022723"/>
    </source>
</evidence>
<keyword evidence="13" id="KW-0325">Glycoprotein</keyword>
<dbReference type="AlphaFoldDB" id="A0A923RQN3"/>
<sequence>MKKHAYLIKAHHQFGLLEKLLILLDDERNDIYIHIGKNVIYDKRKLESCTVRSHIYFVPPVKETWGGYSQIKSELSLFKAAEKGEYVYYHLLSGADLPLKTQDQIHSFFKQNEGKEFLYFCPSDFWKESAYKYEQYRFLQEKIGRENRGILYQAERVSLFLQRKLGICRNYGNICCCLGANWMSITHGLLKYILKNERLIYKMFHATLCCDEFFVQTLVWNSPFRKNVFSLKDDYFACLRLIDWKRGQPYVWRKEDFQELIDAPHLFARKFDETIDSDIVDMVFETIQKKQEKERKTHEK</sequence>
<keyword evidence="16" id="KW-1185">Reference proteome</keyword>
<evidence type="ECO:0000256" key="11">
    <source>
        <dbReference type="ARBA" id="ARBA00023136"/>
    </source>
</evidence>
<organism evidence="15 16">
    <name type="scientific">Mediterraneibacter hominis</name>
    <dbReference type="NCBI Taxonomy" id="2763054"/>
    <lineage>
        <taxon>Bacteria</taxon>
        <taxon>Bacillati</taxon>
        <taxon>Bacillota</taxon>
        <taxon>Clostridia</taxon>
        <taxon>Lachnospirales</taxon>
        <taxon>Lachnospiraceae</taxon>
        <taxon>Mediterraneibacter</taxon>
    </lineage>
</organism>
<evidence type="ECO:0000256" key="2">
    <source>
        <dbReference type="ARBA" id="ARBA00004648"/>
    </source>
</evidence>
<keyword evidence="4 15" id="KW-0808">Transferase</keyword>
<keyword evidence="10" id="KW-0333">Golgi apparatus</keyword>
<keyword evidence="3" id="KW-0328">Glycosyltransferase</keyword>
<evidence type="ECO:0000256" key="5">
    <source>
        <dbReference type="ARBA" id="ARBA00022692"/>
    </source>
</evidence>
<comment type="caution">
    <text evidence="15">The sequence shown here is derived from an EMBL/GenBank/DDBJ whole genome shotgun (WGS) entry which is preliminary data.</text>
</comment>
<name>A0A923RQN3_9FIRM</name>
<keyword evidence="5" id="KW-0812">Transmembrane</keyword>
<evidence type="ECO:0000256" key="14">
    <source>
        <dbReference type="ARBA" id="ARBA00042865"/>
    </source>
</evidence>
<gene>
    <name evidence="15" type="ORF">H8S37_01150</name>
</gene>
<evidence type="ECO:0000256" key="3">
    <source>
        <dbReference type="ARBA" id="ARBA00022676"/>
    </source>
</evidence>
<dbReference type="PANTHER" id="PTHR46025:SF3">
    <property type="entry name" value="XYLOSYLTRANSFERASE OXT"/>
    <property type="match status" value="1"/>
</dbReference>
<dbReference type="InterPro" id="IPR003406">
    <property type="entry name" value="Glyco_trans_14"/>
</dbReference>
<dbReference type="GO" id="GO:0016020">
    <property type="term" value="C:membrane"/>
    <property type="evidence" value="ECO:0007669"/>
    <property type="project" value="InterPro"/>
</dbReference>
<keyword evidence="9" id="KW-1133">Transmembrane helix</keyword>
<dbReference type="GO" id="GO:0046872">
    <property type="term" value="F:metal ion binding"/>
    <property type="evidence" value="ECO:0007669"/>
    <property type="project" value="UniProtKB-KW"/>
</dbReference>
<keyword evidence="12" id="KW-1015">Disulfide bond</keyword>
<accession>A0A923RQN3</accession>
<dbReference type="Pfam" id="PF02485">
    <property type="entry name" value="Branch"/>
    <property type="match status" value="1"/>
</dbReference>
<dbReference type="Proteomes" id="UP000652477">
    <property type="component" value="Unassembled WGS sequence"/>
</dbReference>
<keyword evidence="6" id="KW-0479">Metal-binding</keyword>
<protein>
    <recommendedName>
        <fullName evidence="14">Peptide O-xylosyltransferase</fullName>
    </recommendedName>
</protein>
<keyword evidence="7" id="KW-0256">Endoplasmic reticulum</keyword>
<dbReference type="EMBL" id="JACOPF010000001">
    <property type="protein sequence ID" value="MBC5687542.1"/>
    <property type="molecule type" value="Genomic_DNA"/>
</dbReference>
<comment type="subcellular location">
    <subcellularLocation>
        <location evidence="2">Endoplasmic reticulum membrane</location>
        <topology evidence="2">Single-pass type II membrane protein</topology>
    </subcellularLocation>
    <subcellularLocation>
        <location evidence="1">Golgi apparatus membrane</location>
        <topology evidence="1">Single-pass type II membrane protein</topology>
    </subcellularLocation>
</comment>
<dbReference type="PANTHER" id="PTHR46025">
    <property type="entry name" value="XYLOSYLTRANSFERASE OXT"/>
    <property type="match status" value="1"/>
</dbReference>
<dbReference type="InterPro" id="IPR043538">
    <property type="entry name" value="XYLT"/>
</dbReference>
<evidence type="ECO:0000256" key="13">
    <source>
        <dbReference type="ARBA" id="ARBA00023180"/>
    </source>
</evidence>
<proteinExistence type="predicted"/>
<dbReference type="GO" id="GO:0050650">
    <property type="term" value="P:chondroitin sulfate proteoglycan biosynthetic process"/>
    <property type="evidence" value="ECO:0007669"/>
    <property type="project" value="TreeGrafter"/>
</dbReference>
<dbReference type="RefSeq" id="WP_186874226.1">
    <property type="nucleotide sequence ID" value="NZ_JACOPF010000001.1"/>
</dbReference>
<evidence type="ECO:0000313" key="16">
    <source>
        <dbReference type="Proteomes" id="UP000652477"/>
    </source>
</evidence>
<evidence type="ECO:0000313" key="15">
    <source>
        <dbReference type="EMBL" id="MBC5687542.1"/>
    </source>
</evidence>
<dbReference type="GO" id="GO:0015012">
    <property type="term" value="P:heparan sulfate proteoglycan biosynthetic process"/>
    <property type="evidence" value="ECO:0007669"/>
    <property type="project" value="TreeGrafter"/>
</dbReference>
<dbReference type="GO" id="GO:0030158">
    <property type="term" value="F:protein xylosyltransferase activity"/>
    <property type="evidence" value="ECO:0007669"/>
    <property type="project" value="InterPro"/>
</dbReference>
<evidence type="ECO:0000256" key="4">
    <source>
        <dbReference type="ARBA" id="ARBA00022679"/>
    </source>
</evidence>
<evidence type="ECO:0000256" key="10">
    <source>
        <dbReference type="ARBA" id="ARBA00023034"/>
    </source>
</evidence>